<dbReference type="SUPFAM" id="SSF46785">
    <property type="entry name" value="Winged helix' DNA-binding domain"/>
    <property type="match status" value="1"/>
</dbReference>
<evidence type="ECO:0000259" key="5">
    <source>
        <dbReference type="PROSITE" id="PS51063"/>
    </source>
</evidence>
<dbReference type="Pfam" id="PF13545">
    <property type="entry name" value="HTH_Crp_2"/>
    <property type="match status" value="1"/>
</dbReference>
<dbReference type="EMBL" id="AP018823">
    <property type="protein sequence ID" value="BBF85797.1"/>
    <property type="molecule type" value="Genomic_DNA"/>
</dbReference>
<dbReference type="InterPro" id="IPR012318">
    <property type="entry name" value="HTH_CRP"/>
</dbReference>
<evidence type="ECO:0000313" key="7">
    <source>
        <dbReference type="Proteomes" id="UP000198290"/>
    </source>
</evidence>
<dbReference type="SMART" id="SM00419">
    <property type="entry name" value="HTH_CRP"/>
    <property type="match status" value="1"/>
</dbReference>
<keyword evidence="1" id="KW-0805">Transcription regulation</keyword>
<proteinExistence type="predicted"/>
<keyword evidence="3" id="KW-0804">Transcription</keyword>
<dbReference type="PROSITE" id="PS50042">
    <property type="entry name" value="CNMP_BINDING_3"/>
    <property type="match status" value="1"/>
</dbReference>
<reference evidence="7" key="1">
    <citation type="journal article" date="2017" name="Biotechnol. Biofuels">
        <title>Evaluation of environmental bacterial communities as a factor affecting the growth of duckweed Lemna minor.</title>
        <authorList>
            <person name="Ishizawa H."/>
            <person name="Kuroda M."/>
            <person name="Morikawa M."/>
            <person name="Ike M."/>
        </authorList>
    </citation>
    <scope>NUCLEOTIDE SEQUENCE [LARGE SCALE GENOMIC DNA]</scope>
    <source>
        <strain evidence="7">H3</strain>
    </source>
</reference>
<evidence type="ECO:0000313" key="6">
    <source>
        <dbReference type="EMBL" id="BBF85797.1"/>
    </source>
</evidence>
<gene>
    <name evidence="6" type="ORF">DLM_2182</name>
</gene>
<keyword evidence="7" id="KW-1185">Reference proteome</keyword>
<dbReference type="AlphaFoldDB" id="A0A3G9GJU4"/>
<reference evidence="6 7" key="2">
    <citation type="journal article" date="2017" name="Genome Announc.">
        <title>Draft genome sequence of Aquitalea magnusonii strain H3, a plant growth-promoting bacterium of duckweed Lemna minor.</title>
        <authorList>
            <person name="Ishizawa H."/>
            <person name="Kuroda M."/>
            <person name="Ike M."/>
        </authorList>
    </citation>
    <scope>NUCLEOTIDE SEQUENCE [LARGE SCALE GENOMIC DNA]</scope>
    <source>
        <strain evidence="6 7">H3</strain>
    </source>
</reference>
<evidence type="ECO:0000256" key="2">
    <source>
        <dbReference type="ARBA" id="ARBA00023125"/>
    </source>
</evidence>
<protein>
    <submittedName>
        <fullName evidence="6">cAMP-binding protein</fullName>
    </submittedName>
</protein>
<dbReference type="InterPro" id="IPR000595">
    <property type="entry name" value="cNMP-bd_dom"/>
</dbReference>
<evidence type="ECO:0000259" key="4">
    <source>
        <dbReference type="PROSITE" id="PS50042"/>
    </source>
</evidence>
<organism evidence="6 7">
    <name type="scientific">Aquitalea magnusonii</name>
    <dbReference type="NCBI Taxonomy" id="332411"/>
    <lineage>
        <taxon>Bacteria</taxon>
        <taxon>Pseudomonadati</taxon>
        <taxon>Pseudomonadota</taxon>
        <taxon>Betaproteobacteria</taxon>
        <taxon>Neisseriales</taxon>
        <taxon>Chromobacteriaceae</taxon>
        <taxon>Aquitalea</taxon>
    </lineage>
</organism>
<keyword evidence="2" id="KW-0238">DNA-binding</keyword>
<dbReference type="KEGG" id="amah:DLM_2182"/>
<name>A0A3G9GJU4_9NEIS</name>
<dbReference type="Proteomes" id="UP000198290">
    <property type="component" value="Chromosome"/>
</dbReference>
<dbReference type="InterPro" id="IPR018490">
    <property type="entry name" value="cNMP-bd_dom_sf"/>
</dbReference>
<reference evidence="7" key="3">
    <citation type="journal article" date="2017" name="Plant Physiol. Biochem.">
        <title>Differential oxidative and antioxidative response of duckweed Lemna minor toward plant growth promoting/inhibiting bacteria.</title>
        <authorList>
            <person name="Ishizawa H."/>
            <person name="Kuroda M."/>
            <person name="Morikawa M."/>
            <person name="Ike M."/>
        </authorList>
    </citation>
    <scope>NUCLEOTIDE SEQUENCE [LARGE SCALE GENOMIC DNA]</scope>
    <source>
        <strain evidence="7">H3</strain>
    </source>
</reference>
<dbReference type="GO" id="GO:0006355">
    <property type="term" value="P:regulation of DNA-templated transcription"/>
    <property type="evidence" value="ECO:0007669"/>
    <property type="project" value="InterPro"/>
</dbReference>
<evidence type="ECO:0000256" key="3">
    <source>
        <dbReference type="ARBA" id="ARBA00023163"/>
    </source>
</evidence>
<feature type="domain" description="Cyclic nucleotide-binding" evidence="4">
    <location>
        <begin position="20"/>
        <end position="104"/>
    </location>
</feature>
<dbReference type="Gene3D" id="2.60.120.10">
    <property type="entry name" value="Jelly Rolls"/>
    <property type="match status" value="1"/>
</dbReference>
<dbReference type="InterPro" id="IPR036390">
    <property type="entry name" value="WH_DNA-bd_sf"/>
</dbReference>
<accession>A0A3G9GJU4</accession>
<dbReference type="PROSITE" id="PS51063">
    <property type="entry name" value="HTH_CRP_2"/>
    <property type="match status" value="1"/>
</dbReference>
<dbReference type="GO" id="GO:0003677">
    <property type="term" value="F:DNA binding"/>
    <property type="evidence" value="ECO:0007669"/>
    <property type="project" value="UniProtKB-KW"/>
</dbReference>
<feature type="domain" description="HTH crp-type" evidence="5">
    <location>
        <begin position="153"/>
        <end position="219"/>
    </location>
</feature>
<evidence type="ECO:0000256" key="1">
    <source>
        <dbReference type="ARBA" id="ARBA00023015"/>
    </source>
</evidence>
<dbReference type="InterPro" id="IPR014710">
    <property type="entry name" value="RmlC-like_jellyroll"/>
</dbReference>
<sequence length="243" mass="26419">MAPNIGLPGEWKMQQPHNCILQRLPSADRQQLLARCEQMTLPQAARLDGPGQGGHQVYFPLSGLVVLQSGSGGHAVSAGMFGNEGMLGAGLALGLARSPLQATVLEAGQAMRLGCLGFWHALRHSRPLTRLSQHYLYSTYEQLALSAACAHCHDITPRLACWLLMADDRLQLAAMHFTQQEMADILGVRRVGITRAAGWLQDQGLIGYHRGVISILDRPGLQQAACSCYVLFARNHAPLICHI</sequence>
<dbReference type="SUPFAM" id="SSF51206">
    <property type="entry name" value="cAMP-binding domain-like"/>
    <property type="match status" value="1"/>
</dbReference>